<dbReference type="Proteomes" id="UP000287401">
    <property type="component" value="Unassembled WGS sequence"/>
</dbReference>
<dbReference type="EMBL" id="QRAL01000020">
    <property type="protein sequence ID" value="RSU55322.1"/>
    <property type="molecule type" value="Genomic_DNA"/>
</dbReference>
<dbReference type="InterPro" id="IPR025737">
    <property type="entry name" value="FApF"/>
</dbReference>
<dbReference type="PROSITE" id="PS51257">
    <property type="entry name" value="PROKAR_LIPOPROTEIN"/>
    <property type="match status" value="1"/>
</dbReference>
<proteinExistence type="predicted"/>
<evidence type="ECO:0000256" key="1">
    <source>
        <dbReference type="SAM" id="SignalP"/>
    </source>
</evidence>
<reference evidence="2 3" key="1">
    <citation type="submission" date="2018-07" db="EMBL/GenBank/DDBJ databases">
        <title>Genomic and Epidemiologic Investigation of an Indolent Hospital Outbreak.</title>
        <authorList>
            <person name="Johnson R.C."/>
            <person name="Deming C."/>
            <person name="Conlan S."/>
            <person name="Zellmer C.J."/>
            <person name="Michelin A.V."/>
            <person name="Lee-Lin S."/>
            <person name="Thomas P.J."/>
            <person name="Park M."/>
            <person name="Weingarten R.A."/>
            <person name="Less J."/>
            <person name="Dekker J.P."/>
            <person name="Frank K.M."/>
            <person name="Musser K.A."/>
            <person name="Mcquiston J.R."/>
            <person name="Henderson D.K."/>
            <person name="Lau A.F."/>
            <person name="Palmore T.N."/>
            <person name="Segre J.A."/>
        </authorList>
    </citation>
    <scope>NUCLEOTIDE SEQUENCE [LARGE SCALE GENOMIC DNA]</scope>
    <source>
        <strain evidence="2 3">SK-NIH.Env6_1116</strain>
    </source>
</reference>
<dbReference type="Pfam" id="PF13557">
    <property type="entry name" value="Phenol_MetA_deg"/>
    <property type="match status" value="1"/>
</dbReference>
<dbReference type="RefSeq" id="WP_125999144.1">
    <property type="nucleotide sequence ID" value="NZ_QRAL01000020.1"/>
</dbReference>
<keyword evidence="1" id="KW-0732">Signal</keyword>
<evidence type="ECO:0000313" key="3">
    <source>
        <dbReference type="Proteomes" id="UP000287401"/>
    </source>
</evidence>
<sequence>MRSILGTALSAICASLGVACFSATANATELEPYEFVTVPAGTTVFLGYALYGHHDQFKPEGGPKLDDGTNLDLKLSIARLAHYFEIGDTLALVEVLQPIGTLDKARIGGQRFKRSSGLGDTILAAALWPINDKERQTYLGVTLYLTVPTGKYDKLETINLGGNRVVYDPQIALHQGFGDHWSFDLTADMILYGHNKKAGVLGEQTLSQKTSVQAQAFVNYKWPGGLATSIGYQGFRGGKQKLDSIANGQRTEFDEMRFVASKFVTPKFQLLAEVNHQFNVDGGFRQDIGFLLRGLYVF</sequence>
<dbReference type="AlphaFoldDB" id="A0A430BRG2"/>
<name>A0A430BRG2_SPHYA</name>
<protein>
    <submittedName>
        <fullName evidence="2">Transporter</fullName>
    </submittedName>
</protein>
<gene>
    <name evidence="2" type="ORF">DAH51_17430</name>
</gene>
<accession>A0A430BRG2</accession>
<evidence type="ECO:0000313" key="2">
    <source>
        <dbReference type="EMBL" id="RSU55322.1"/>
    </source>
</evidence>
<organism evidence="2 3">
    <name type="scientific">Sphingobium yanoikuyae</name>
    <name type="common">Sphingomonas yanoikuyae</name>
    <dbReference type="NCBI Taxonomy" id="13690"/>
    <lineage>
        <taxon>Bacteria</taxon>
        <taxon>Pseudomonadati</taxon>
        <taxon>Pseudomonadota</taxon>
        <taxon>Alphaproteobacteria</taxon>
        <taxon>Sphingomonadales</taxon>
        <taxon>Sphingomonadaceae</taxon>
        <taxon>Sphingobium</taxon>
    </lineage>
</organism>
<feature type="signal peptide" evidence="1">
    <location>
        <begin position="1"/>
        <end position="27"/>
    </location>
</feature>
<feature type="chain" id="PRO_5019511939" evidence="1">
    <location>
        <begin position="28"/>
        <end position="298"/>
    </location>
</feature>
<comment type="caution">
    <text evidence="2">The sequence shown here is derived from an EMBL/GenBank/DDBJ whole genome shotgun (WGS) entry which is preliminary data.</text>
</comment>